<sequence length="624" mass="72163">MKYCEGIRKKLADCEKQNEKLKADVTKRTKSIESNVTKRTPKNILEKGWIKDEWKSHFGIENPILRLSVNIKEASKPIEKERIEICILEMAWLAAPTLNFSDEQTQLNLKHLMEKVAKKFNFSLFPIKKFDPLETASIFNSCGITISMSKRLRSLLGDNNIFASANKVNELLKQFDVECETAVDKITINADENEAETDESENIEVTTVTNLKTVITKRFQRFADFKKLKTNPAPFEDELWISILGDKGGKSMKLALALGNQISPNPSDKLLLCGMYDEDNLKKADFEQLSPNEQEEAQNNLKEIDSEIEKMQNKMEENETQILENTTQLEVLQDIQAKNMKNLPSNKKQRNRCQMDFCVKRAGYYVEDKFWSCTCCPRPRKYHELCIGSNISNKKLNCKTLEKYQKNGGLLSSLSAQIEKLQRDNEKRAIVVENMTIKIEAAVIKKYDFSGDNMKEYTQILKELKVSKQAWYQTLCGNHVHKLLLNAEKFESCLKNSEDVKNIIHVFKLLKNIQMYTQARFLNPAEAVDLKKQIEALKIYMQQHLGEVNVTPKFHLLLHHFTDFVEEFKTLGFFTEQGIESLHAEINTIFPRAGFATNKNQWIMKHQWRRNVLGDIIRPLPEDL</sequence>
<dbReference type="Proteomes" id="UP000887579">
    <property type="component" value="Unplaced"/>
</dbReference>
<name>A0AC34F5L7_9BILA</name>
<dbReference type="WBParaSite" id="ES5_v2.g12405.t1">
    <property type="protein sequence ID" value="ES5_v2.g12405.t1"/>
    <property type="gene ID" value="ES5_v2.g12405"/>
</dbReference>
<protein>
    <submittedName>
        <fullName evidence="2">Uncharacterized protein</fullName>
    </submittedName>
</protein>
<evidence type="ECO:0000313" key="2">
    <source>
        <dbReference type="WBParaSite" id="ES5_v2.g12405.t1"/>
    </source>
</evidence>
<organism evidence="1 2">
    <name type="scientific">Panagrolaimus sp. ES5</name>
    <dbReference type="NCBI Taxonomy" id="591445"/>
    <lineage>
        <taxon>Eukaryota</taxon>
        <taxon>Metazoa</taxon>
        <taxon>Ecdysozoa</taxon>
        <taxon>Nematoda</taxon>
        <taxon>Chromadorea</taxon>
        <taxon>Rhabditida</taxon>
        <taxon>Tylenchina</taxon>
        <taxon>Panagrolaimomorpha</taxon>
        <taxon>Panagrolaimoidea</taxon>
        <taxon>Panagrolaimidae</taxon>
        <taxon>Panagrolaimus</taxon>
    </lineage>
</organism>
<accession>A0AC34F5L7</accession>
<reference evidence="2" key="1">
    <citation type="submission" date="2022-11" db="UniProtKB">
        <authorList>
            <consortium name="WormBaseParasite"/>
        </authorList>
    </citation>
    <scope>IDENTIFICATION</scope>
</reference>
<evidence type="ECO:0000313" key="1">
    <source>
        <dbReference type="Proteomes" id="UP000887579"/>
    </source>
</evidence>
<proteinExistence type="predicted"/>